<dbReference type="AlphaFoldDB" id="A0A8H3LQX6"/>
<evidence type="ECO:0000313" key="2">
    <source>
        <dbReference type="Proteomes" id="UP000615446"/>
    </source>
</evidence>
<proteinExistence type="predicted"/>
<organism evidence="1 2">
    <name type="scientific">Rhizophagus clarus</name>
    <dbReference type="NCBI Taxonomy" id="94130"/>
    <lineage>
        <taxon>Eukaryota</taxon>
        <taxon>Fungi</taxon>
        <taxon>Fungi incertae sedis</taxon>
        <taxon>Mucoromycota</taxon>
        <taxon>Glomeromycotina</taxon>
        <taxon>Glomeromycetes</taxon>
        <taxon>Glomerales</taxon>
        <taxon>Glomeraceae</taxon>
        <taxon>Rhizophagus</taxon>
    </lineage>
</organism>
<protein>
    <submittedName>
        <fullName evidence="1">Uncharacterized protein</fullName>
    </submittedName>
</protein>
<dbReference type="EMBL" id="BLAL01000194">
    <property type="protein sequence ID" value="GES90240.1"/>
    <property type="molecule type" value="Genomic_DNA"/>
</dbReference>
<reference evidence="1" key="1">
    <citation type="submission" date="2019-10" db="EMBL/GenBank/DDBJ databases">
        <title>Conservation and host-specific expression of non-tandemly repeated heterogenous ribosome RNA gene in arbuscular mycorrhizal fungi.</title>
        <authorList>
            <person name="Maeda T."/>
            <person name="Kobayashi Y."/>
            <person name="Nakagawa T."/>
            <person name="Ezawa T."/>
            <person name="Yamaguchi K."/>
            <person name="Bino T."/>
            <person name="Nishimoto Y."/>
            <person name="Shigenobu S."/>
            <person name="Kawaguchi M."/>
        </authorList>
    </citation>
    <scope>NUCLEOTIDE SEQUENCE</scope>
    <source>
        <strain evidence="1">HR1</strain>
    </source>
</reference>
<sequence>MVILCNELKLLIYLIKIVRRNANELDVSVLDVNLLNVKPSIISAGKKWYLRKKCFKRGKSAGRNRYSYSKTYKKYLDVNT</sequence>
<dbReference type="Proteomes" id="UP000615446">
    <property type="component" value="Unassembled WGS sequence"/>
</dbReference>
<gene>
    <name evidence="1" type="ORF">RCL2_001710100</name>
</gene>
<comment type="caution">
    <text evidence="1">The sequence shown here is derived from an EMBL/GenBank/DDBJ whole genome shotgun (WGS) entry which is preliminary data.</text>
</comment>
<accession>A0A8H3LQX6</accession>
<name>A0A8H3LQX6_9GLOM</name>
<evidence type="ECO:0000313" key="1">
    <source>
        <dbReference type="EMBL" id="GES90240.1"/>
    </source>
</evidence>